<proteinExistence type="predicted"/>
<gene>
    <name evidence="1" type="ORF">MLD38_028876</name>
</gene>
<evidence type="ECO:0000313" key="2">
    <source>
        <dbReference type="Proteomes" id="UP001057402"/>
    </source>
</evidence>
<sequence length="292" mass="31743">MEGQDSDSVEDMNNHTTPSDDILNLPPGFRFHPTDEEVVTHYLTPKLLNLEFAAAAIAEVDLNKCEPWDMPGRAKIGEKDWVFNKSTGGIINNSGNNYVQSCHPPTTDWTGFTTSFIDELLEDSSPSPPPLVDPSSIAGRVYSSKWDGTDLVEGNRPDNSGCFLISSNGLLPRQPVQNCNPFGNSDYSLQGLMGEHPPRPGMPEQYKGNWNSSADPSLTTLCRDAAEFEGGEGTSTDPNNETSSAMTTVNGSVTVRSSEAGYYGYIESSLMDAADDYDLALESLMNQENPIL</sequence>
<reference evidence="2" key="1">
    <citation type="journal article" date="2023" name="Front. Plant Sci.">
        <title>Chromosomal-level genome assembly of Melastoma candidum provides insights into trichome evolution.</title>
        <authorList>
            <person name="Zhong Y."/>
            <person name="Wu W."/>
            <person name="Sun C."/>
            <person name="Zou P."/>
            <person name="Liu Y."/>
            <person name="Dai S."/>
            <person name="Zhou R."/>
        </authorList>
    </citation>
    <scope>NUCLEOTIDE SEQUENCE [LARGE SCALE GENOMIC DNA]</scope>
</reference>
<dbReference type="Proteomes" id="UP001057402">
    <property type="component" value="Chromosome 8"/>
</dbReference>
<name>A0ACB9N6J6_9MYRT</name>
<organism evidence="1 2">
    <name type="scientific">Melastoma candidum</name>
    <dbReference type="NCBI Taxonomy" id="119954"/>
    <lineage>
        <taxon>Eukaryota</taxon>
        <taxon>Viridiplantae</taxon>
        <taxon>Streptophyta</taxon>
        <taxon>Embryophyta</taxon>
        <taxon>Tracheophyta</taxon>
        <taxon>Spermatophyta</taxon>
        <taxon>Magnoliopsida</taxon>
        <taxon>eudicotyledons</taxon>
        <taxon>Gunneridae</taxon>
        <taxon>Pentapetalae</taxon>
        <taxon>rosids</taxon>
        <taxon>malvids</taxon>
        <taxon>Myrtales</taxon>
        <taxon>Melastomataceae</taxon>
        <taxon>Melastomatoideae</taxon>
        <taxon>Melastomateae</taxon>
        <taxon>Melastoma</taxon>
    </lineage>
</organism>
<dbReference type="EMBL" id="CM042887">
    <property type="protein sequence ID" value="KAI4330601.1"/>
    <property type="molecule type" value="Genomic_DNA"/>
</dbReference>
<evidence type="ECO:0000313" key="1">
    <source>
        <dbReference type="EMBL" id="KAI4330601.1"/>
    </source>
</evidence>
<accession>A0ACB9N6J6</accession>
<comment type="caution">
    <text evidence="1">The sequence shown here is derived from an EMBL/GenBank/DDBJ whole genome shotgun (WGS) entry which is preliminary data.</text>
</comment>
<keyword evidence="2" id="KW-1185">Reference proteome</keyword>
<protein>
    <submittedName>
        <fullName evidence="1">Uncharacterized protein</fullName>
    </submittedName>
</protein>